<dbReference type="RefSeq" id="WP_146944921.1">
    <property type="nucleotide sequence ID" value="NZ_BJUL01000014.1"/>
</dbReference>
<evidence type="ECO:0000313" key="1">
    <source>
        <dbReference type="EMBL" id="QRL02169.1"/>
    </source>
</evidence>
<dbReference type="EMBL" id="CP066539">
    <property type="protein sequence ID" value="QRL02169.1"/>
    <property type="molecule type" value="Genomic_DNA"/>
</dbReference>
<accession>A0AAQ0CFL2</accession>
<dbReference type="AlphaFoldDB" id="A0AAQ0CFL2"/>
<reference evidence="1" key="1">
    <citation type="submission" date="2020-12" db="EMBL/GenBank/DDBJ databases">
        <title>Genome reconstruction of Halomonas venusta strain DSM 4743.</title>
        <authorList>
            <person name="Aguirre-Garrido J.F."/>
            <person name="Hernandez-Soto L.M."/>
            <person name="Martinez-Abarca F."/>
        </authorList>
    </citation>
    <scope>NUCLEOTIDE SEQUENCE</scope>
    <source>
        <strain evidence="1">4743</strain>
    </source>
</reference>
<proteinExistence type="predicted"/>
<name>A0AAQ0CFL2_9GAMM</name>
<protein>
    <submittedName>
        <fullName evidence="1">DUF4214 domain-containing protein</fullName>
    </submittedName>
</protein>
<gene>
    <name evidence="1" type="ORF">JDS37_12685</name>
</gene>
<sequence>MTDPERDIDALIKQLKDESMLVDTQNSLAIESWFTLWQKRLVPIFKLPRHRLYEPQQPRLAELMSVHLDDEMFVDRAYIFLVGRSSDPQGATYYRQMAACEGRISALIELLESDEAQEYARQQRLKLPSHLLRLSGLRQRLVSLPGIGRGAWRLVAGLVWRHYEQRWREAGEYYDILAHHGKRQEEHRALAMTLAEMANIQQRIVAQINAESHDQSSSTESAKWLTAEQAVAMMDMLKRAEQELSSNEEKAS</sequence>
<evidence type="ECO:0000313" key="2">
    <source>
        <dbReference type="Proteomes" id="UP000663479"/>
    </source>
</evidence>
<dbReference type="Proteomes" id="UP000663479">
    <property type="component" value="Chromosome"/>
</dbReference>
<organism evidence="1 2">
    <name type="scientific">Vreelandella venusta</name>
    <dbReference type="NCBI Taxonomy" id="44935"/>
    <lineage>
        <taxon>Bacteria</taxon>
        <taxon>Pseudomonadati</taxon>
        <taxon>Pseudomonadota</taxon>
        <taxon>Gammaproteobacteria</taxon>
        <taxon>Oceanospirillales</taxon>
        <taxon>Halomonadaceae</taxon>
        <taxon>Vreelandella</taxon>
    </lineage>
</organism>